<feature type="domain" description="HTH tetR-type" evidence="5">
    <location>
        <begin position="5"/>
        <end position="65"/>
    </location>
</feature>
<dbReference type="AlphaFoldDB" id="A0A934KHI2"/>
<evidence type="ECO:0000313" key="6">
    <source>
        <dbReference type="EMBL" id="MBJ7602205.1"/>
    </source>
</evidence>
<dbReference type="Proteomes" id="UP000620075">
    <property type="component" value="Unassembled WGS sequence"/>
</dbReference>
<gene>
    <name evidence="6" type="ORF">JF888_03280</name>
</gene>
<protein>
    <submittedName>
        <fullName evidence="6">TetR/AcrR family transcriptional regulator</fullName>
    </submittedName>
</protein>
<evidence type="ECO:0000256" key="1">
    <source>
        <dbReference type="ARBA" id="ARBA00023015"/>
    </source>
</evidence>
<evidence type="ECO:0000256" key="4">
    <source>
        <dbReference type="PROSITE-ProRule" id="PRU00335"/>
    </source>
</evidence>
<feature type="DNA-binding region" description="H-T-H motif" evidence="4">
    <location>
        <begin position="28"/>
        <end position="47"/>
    </location>
</feature>
<dbReference type="InterPro" id="IPR009057">
    <property type="entry name" value="Homeodomain-like_sf"/>
</dbReference>
<proteinExistence type="predicted"/>
<dbReference type="PRINTS" id="PR00455">
    <property type="entry name" value="HTHTETR"/>
</dbReference>
<evidence type="ECO:0000256" key="2">
    <source>
        <dbReference type="ARBA" id="ARBA00023125"/>
    </source>
</evidence>
<dbReference type="PANTHER" id="PTHR47506:SF1">
    <property type="entry name" value="HTH-TYPE TRANSCRIPTIONAL REGULATOR YJDC"/>
    <property type="match status" value="1"/>
</dbReference>
<evidence type="ECO:0000256" key="3">
    <source>
        <dbReference type="ARBA" id="ARBA00023163"/>
    </source>
</evidence>
<keyword evidence="2 4" id="KW-0238">DNA-binding</keyword>
<accession>A0A934KHI2</accession>
<dbReference type="SUPFAM" id="SSF46689">
    <property type="entry name" value="Homeodomain-like"/>
    <property type="match status" value="1"/>
</dbReference>
<keyword evidence="3" id="KW-0804">Transcription</keyword>
<evidence type="ECO:0000259" key="5">
    <source>
        <dbReference type="PROSITE" id="PS50977"/>
    </source>
</evidence>
<name>A0A934KHI2_9BACT</name>
<sequence length="195" mass="21392">MMTPVRARDRLLIAGGDLFYHEGLTATGVDRVVRAAGVSKPTLYAHFRSKGDLVAAVLDQRHAQRVEELQAWVNRTEDVRQRPLAVFTWLADWYERDGARGCAFLNAAAEVVDPEDPARLVVSREKRWLADFLARLARDAGLRRPEQLASQLLLLIDGVSARVLVQGIRAAPQVVAEATQVAVMLIAAAGTDSPS</sequence>
<dbReference type="SUPFAM" id="SSF48498">
    <property type="entry name" value="Tetracyclin repressor-like, C-terminal domain"/>
    <property type="match status" value="1"/>
</dbReference>
<dbReference type="Pfam" id="PF00440">
    <property type="entry name" value="TetR_N"/>
    <property type="match status" value="1"/>
</dbReference>
<dbReference type="InterPro" id="IPR036271">
    <property type="entry name" value="Tet_transcr_reg_TetR-rel_C_sf"/>
</dbReference>
<dbReference type="Gene3D" id="1.10.357.10">
    <property type="entry name" value="Tetracycline Repressor, domain 2"/>
    <property type="match status" value="1"/>
</dbReference>
<dbReference type="PANTHER" id="PTHR47506">
    <property type="entry name" value="TRANSCRIPTIONAL REGULATORY PROTEIN"/>
    <property type="match status" value="1"/>
</dbReference>
<reference evidence="6 7" key="1">
    <citation type="submission" date="2020-10" db="EMBL/GenBank/DDBJ databases">
        <title>Ca. Dormibacterota MAGs.</title>
        <authorList>
            <person name="Montgomery K."/>
        </authorList>
    </citation>
    <scope>NUCLEOTIDE SEQUENCE [LARGE SCALE GENOMIC DNA]</scope>
    <source>
        <strain evidence="6">SC8811_S16_3</strain>
    </source>
</reference>
<dbReference type="InterPro" id="IPR001647">
    <property type="entry name" value="HTH_TetR"/>
</dbReference>
<keyword evidence="1" id="KW-0805">Transcription regulation</keyword>
<comment type="caution">
    <text evidence="6">The sequence shown here is derived from an EMBL/GenBank/DDBJ whole genome shotgun (WGS) entry which is preliminary data.</text>
</comment>
<dbReference type="EMBL" id="JAEKNQ010000016">
    <property type="protein sequence ID" value="MBJ7602205.1"/>
    <property type="molecule type" value="Genomic_DNA"/>
</dbReference>
<dbReference type="GO" id="GO:0003677">
    <property type="term" value="F:DNA binding"/>
    <property type="evidence" value="ECO:0007669"/>
    <property type="project" value="UniProtKB-UniRule"/>
</dbReference>
<organism evidence="6 7">
    <name type="scientific">Candidatus Dormiibacter inghamiae</name>
    <dbReference type="NCBI Taxonomy" id="3127013"/>
    <lineage>
        <taxon>Bacteria</taxon>
        <taxon>Bacillati</taxon>
        <taxon>Candidatus Dormiibacterota</taxon>
        <taxon>Candidatus Dormibacteria</taxon>
        <taxon>Candidatus Dormibacterales</taxon>
        <taxon>Candidatus Dormibacteraceae</taxon>
        <taxon>Candidatus Dormiibacter</taxon>
    </lineage>
</organism>
<dbReference type="PROSITE" id="PS50977">
    <property type="entry name" value="HTH_TETR_2"/>
    <property type="match status" value="1"/>
</dbReference>
<dbReference type="RefSeq" id="WP_338176606.1">
    <property type="nucleotide sequence ID" value="NZ_JAEKNQ010000016.1"/>
</dbReference>
<evidence type="ECO:0000313" key="7">
    <source>
        <dbReference type="Proteomes" id="UP000620075"/>
    </source>
</evidence>